<evidence type="ECO:0000256" key="2">
    <source>
        <dbReference type="ARBA" id="ARBA00022448"/>
    </source>
</evidence>
<feature type="transmembrane region" description="Helical" evidence="7">
    <location>
        <begin position="231"/>
        <end position="252"/>
    </location>
</feature>
<evidence type="ECO:0000313" key="11">
    <source>
        <dbReference type="Proteomes" id="UP000030748"/>
    </source>
</evidence>
<keyword evidence="11" id="KW-1185">Reference proteome</keyword>
<dbReference type="PROSITE" id="PS50836">
    <property type="entry name" value="DOMON"/>
    <property type="match status" value="1"/>
</dbReference>
<dbReference type="STRING" id="4155.A0A022RJM8"/>
<dbReference type="EMBL" id="KI630394">
    <property type="protein sequence ID" value="EYU40647.1"/>
    <property type="molecule type" value="Genomic_DNA"/>
</dbReference>
<evidence type="ECO:0000256" key="6">
    <source>
        <dbReference type="SAM" id="MobiDB-lite"/>
    </source>
</evidence>
<protein>
    <recommendedName>
        <fullName evidence="9">DOMON domain-containing protein</fullName>
    </recommendedName>
</protein>
<evidence type="ECO:0000256" key="8">
    <source>
        <dbReference type="SAM" id="SignalP"/>
    </source>
</evidence>
<dbReference type="InterPro" id="IPR045265">
    <property type="entry name" value="AIR12_DOMON"/>
</dbReference>
<dbReference type="Proteomes" id="UP000030748">
    <property type="component" value="Unassembled WGS sequence"/>
</dbReference>
<keyword evidence="7" id="KW-0812">Transmembrane</keyword>
<feature type="chain" id="PRO_5001505133" description="DOMON domain-containing protein" evidence="8">
    <location>
        <begin position="25"/>
        <end position="254"/>
    </location>
</feature>
<dbReference type="OrthoDB" id="1720670at2759"/>
<evidence type="ECO:0000256" key="3">
    <source>
        <dbReference type="ARBA" id="ARBA00022729"/>
    </source>
</evidence>
<dbReference type="InterPro" id="IPR005018">
    <property type="entry name" value="DOMON_domain"/>
</dbReference>
<keyword evidence="5 7" id="KW-0472">Membrane</keyword>
<keyword evidence="4" id="KW-0249">Electron transport</keyword>
<dbReference type="AlphaFoldDB" id="A0A022RJM8"/>
<gene>
    <name evidence="10" type="ORF">MIMGU_mgv1a020871mg</name>
</gene>
<feature type="region of interest" description="Disordered" evidence="6">
    <location>
        <begin position="198"/>
        <end position="224"/>
    </location>
</feature>
<dbReference type="KEGG" id="egt:105954394"/>
<evidence type="ECO:0000256" key="5">
    <source>
        <dbReference type="ARBA" id="ARBA00023136"/>
    </source>
</evidence>
<accession>A0A022RJM8</accession>
<keyword evidence="2" id="KW-0813">Transport</keyword>
<dbReference type="OMA" id="IPAGHAM"/>
<sequence>MASSLLLLIAAAAAVSLLISPASSQTCKSQKFGENTTFSSCMDLPTLNAFLHWTYINSSANATLSIAFIATPASPNGWIAWALNPIGTGMVGAQALLAFRDSTEGGSSSAVVKTYSISSRSSITESPISYEVLSKRAEFSGGTVTIFATLVLPPGTGAKLNQVWQVGASVRNGAPVAHAMSPENLSSKGTLLLESTAAKNGHAPPPEGTSGGGGGPPPTPAKRNVNDNGGCSMICVSGFWLYGILVLLGVVLGF</sequence>
<comment type="subcellular location">
    <subcellularLocation>
        <location evidence="1">Membrane</location>
    </subcellularLocation>
</comment>
<evidence type="ECO:0000256" key="1">
    <source>
        <dbReference type="ARBA" id="ARBA00004370"/>
    </source>
</evidence>
<keyword evidence="3 8" id="KW-0732">Signal</keyword>
<feature type="signal peptide" evidence="8">
    <location>
        <begin position="1"/>
        <end position="24"/>
    </location>
</feature>
<feature type="domain" description="DOMON" evidence="9">
    <location>
        <begin position="47"/>
        <end position="167"/>
    </location>
</feature>
<name>A0A022RJM8_ERYGU</name>
<evidence type="ECO:0000256" key="4">
    <source>
        <dbReference type="ARBA" id="ARBA00022982"/>
    </source>
</evidence>
<dbReference type="CDD" id="cd09629">
    <property type="entry name" value="DOMON_CIL1_like"/>
    <property type="match status" value="1"/>
</dbReference>
<evidence type="ECO:0000259" key="9">
    <source>
        <dbReference type="PROSITE" id="PS50836"/>
    </source>
</evidence>
<dbReference type="PANTHER" id="PTHR23130">
    <property type="entry name" value="CYTOCHROME B561 AND DOMON DOMAIN-CONTAINING PROTEIN"/>
    <property type="match status" value="1"/>
</dbReference>
<organism evidence="10 11">
    <name type="scientific">Erythranthe guttata</name>
    <name type="common">Yellow monkey flower</name>
    <name type="synonym">Mimulus guttatus</name>
    <dbReference type="NCBI Taxonomy" id="4155"/>
    <lineage>
        <taxon>Eukaryota</taxon>
        <taxon>Viridiplantae</taxon>
        <taxon>Streptophyta</taxon>
        <taxon>Embryophyta</taxon>
        <taxon>Tracheophyta</taxon>
        <taxon>Spermatophyta</taxon>
        <taxon>Magnoliopsida</taxon>
        <taxon>eudicotyledons</taxon>
        <taxon>Gunneridae</taxon>
        <taxon>Pentapetalae</taxon>
        <taxon>asterids</taxon>
        <taxon>lamiids</taxon>
        <taxon>Lamiales</taxon>
        <taxon>Phrymaceae</taxon>
        <taxon>Erythranthe</taxon>
    </lineage>
</organism>
<dbReference type="Pfam" id="PF04526">
    <property type="entry name" value="DUF568"/>
    <property type="match status" value="1"/>
</dbReference>
<reference evidence="10 11" key="1">
    <citation type="journal article" date="2013" name="Proc. Natl. Acad. Sci. U.S.A.">
        <title>Fine-scale variation in meiotic recombination in Mimulus inferred from population shotgun sequencing.</title>
        <authorList>
            <person name="Hellsten U."/>
            <person name="Wright K.M."/>
            <person name="Jenkins J."/>
            <person name="Shu S."/>
            <person name="Yuan Y."/>
            <person name="Wessler S.R."/>
            <person name="Schmutz J."/>
            <person name="Willis J.H."/>
            <person name="Rokhsar D.S."/>
        </authorList>
    </citation>
    <scope>NUCLEOTIDE SEQUENCE [LARGE SCALE GENOMIC DNA]</scope>
    <source>
        <strain evidence="11">cv. DUN x IM62</strain>
    </source>
</reference>
<keyword evidence="7" id="KW-1133">Transmembrane helix</keyword>
<proteinExistence type="predicted"/>
<dbReference type="PANTHER" id="PTHR23130:SF157">
    <property type="entry name" value="AUXIN-INDUCED IN ROOT CULTURES PROTEIN 12"/>
    <property type="match status" value="1"/>
</dbReference>
<evidence type="ECO:0000256" key="7">
    <source>
        <dbReference type="SAM" id="Phobius"/>
    </source>
</evidence>
<evidence type="ECO:0000313" key="10">
    <source>
        <dbReference type="EMBL" id="EYU40647.1"/>
    </source>
</evidence>
<dbReference type="GO" id="GO:0016020">
    <property type="term" value="C:membrane"/>
    <property type="evidence" value="ECO:0007669"/>
    <property type="project" value="UniProtKB-SubCell"/>
</dbReference>
<dbReference type="eggNOG" id="KOG4293">
    <property type="taxonomic scope" value="Eukaryota"/>
</dbReference>